<evidence type="ECO:0000256" key="1">
    <source>
        <dbReference type="SAM" id="MobiDB-lite"/>
    </source>
</evidence>
<accession>A0A433SG26</accession>
<sequence length="214" mass="23402">MSAEPDRKAGKFIPTLTEVISSPKQMDLTLQKEEEREPGFDSSQSAPAPAMAKEERKEPLSSFWSPGGSPRKTGPGVVNVFPDAASAAMSPASPSPAAPSAQTRPEPMLDDEALMAVPQAQNVFSPLSRNPAAAPDSLRPSDLMLVALSERISAKAKVRIEQSIEQHIQERIFPLLDTFAEHLISHIQDDLLKIMREGIAEATREELERLRQKN</sequence>
<keyword evidence="3" id="KW-1185">Reference proteome</keyword>
<dbReference type="Proteomes" id="UP000286947">
    <property type="component" value="Unassembled WGS sequence"/>
</dbReference>
<evidence type="ECO:0000313" key="2">
    <source>
        <dbReference type="EMBL" id="RUS67670.1"/>
    </source>
</evidence>
<organism evidence="2 3">
    <name type="scientific">Saezia sanguinis</name>
    <dbReference type="NCBI Taxonomy" id="1965230"/>
    <lineage>
        <taxon>Bacteria</taxon>
        <taxon>Pseudomonadati</taxon>
        <taxon>Pseudomonadota</taxon>
        <taxon>Betaproteobacteria</taxon>
        <taxon>Burkholderiales</taxon>
        <taxon>Saeziaceae</taxon>
        <taxon>Saezia</taxon>
    </lineage>
</organism>
<dbReference type="RefSeq" id="WP_126977245.1">
    <property type="nucleotide sequence ID" value="NZ_PQSP01000001.1"/>
</dbReference>
<name>A0A433SG26_9BURK</name>
<reference evidence="2 3" key="1">
    <citation type="submission" date="2018-01" db="EMBL/GenBank/DDBJ databases">
        <title>Saezia sanguinis gen. nov., sp. nov., in the order Burkholderiales isolated from human blood.</title>
        <authorList>
            <person name="Medina-Pascual M.J."/>
            <person name="Valdezate S."/>
            <person name="Monzon S."/>
            <person name="Cuesta I."/>
            <person name="Carrasco G."/>
            <person name="Villalon P."/>
            <person name="Saez-Nieto J.A."/>
        </authorList>
    </citation>
    <scope>NUCLEOTIDE SEQUENCE [LARGE SCALE GENOMIC DNA]</scope>
    <source>
        <strain evidence="2 3">CNM695-12</strain>
    </source>
</reference>
<evidence type="ECO:0000313" key="3">
    <source>
        <dbReference type="Proteomes" id="UP000286947"/>
    </source>
</evidence>
<proteinExistence type="predicted"/>
<feature type="compositionally biased region" description="Basic and acidic residues" evidence="1">
    <location>
        <begin position="30"/>
        <end position="39"/>
    </location>
</feature>
<comment type="caution">
    <text evidence="2">The sequence shown here is derived from an EMBL/GenBank/DDBJ whole genome shotgun (WGS) entry which is preliminary data.</text>
</comment>
<dbReference type="AlphaFoldDB" id="A0A433SG26"/>
<feature type="region of interest" description="Disordered" evidence="1">
    <location>
        <begin position="1"/>
        <end position="79"/>
    </location>
</feature>
<dbReference type="EMBL" id="PQSP01000001">
    <property type="protein sequence ID" value="RUS67670.1"/>
    <property type="molecule type" value="Genomic_DNA"/>
</dbReference>
<gene>
    <name evidence="2" type="ORF">CUZ56_00146</name>
</gene>
<protein>
    <submittedName>
        <fullName evidence="2">Uncharacterized protein</fullName>
    </submittedName>
</protein>